<organism evidence="3 4">
    <name type="scientific">Pyrinomonas methylaliphatogenes</name>
    <dbReference type="NCBI Taxonomy" id="454194"/>
    <lineage>
        <taxon>Bacteria</taxon>
        <taxon>Pseudomonadati</taxon>
        <taxon>Acidobacteriota</taxon>
        <taxon>Blastocatellia</taxon>
        <taxon>Blastocatellales</taxon>
        <taxon>Pyrinomonadaceae</taxon>
        <taxon>Pyrinomonas</taxon>
    </lineage>
</organism>
<keyword evidence="2" id="KW-0732">Signal</keyword>
<evidence type="ECO:0000256" key="2">
    <source>
        <dbReference type="SAM" id="SignalP"/>
    </source>
</evidence>
<proteinExistence type="predicted"/>
<dbReference type="AlphaFoldDB" id="A0A0B6WY94"/>
<evidence type="ECO:0000313" key="3">
    <source>
        <dbReference type="EMBL" id="CDM65707.1"/>
    </source>
</evidence>
<feature type="signal peptide" evidence="2">
    <location>
        <begin position="1"/>
        <end position="19"/>
    </location>
</feature>
<sequence length="187" mass="19671" precursor="true">MKALCPMLALLILLAPAQAAPILYRDVTVVFASEDGVDLRTTNRSDSDQQGSKQNQTIQSSSGPNDSGSRAVLNVQAQNVETIELGDVTGLICDCGEIAVPGGGSFPKWPFLALAAIPLAFIGGSDHALSFPPQLNPTPTATPTSTPQTPIPEPFSLLLLGTGLSLLGARRKFKRELRHPRGGMNDA</sequence>
<evidence type="ECO:0000256" key="1">
    <source>
        <dbReference type="SAM" id="MobiDB-lite"/>
    </source>
</evidence>
<reference evidence="3 4" key="2">
    <citation type="submission" date="2015-01" db="EMBL/GenBank/DDBJ databases">
        <title>Complete genome sequence of Pyrinomonas methylaliphatogenes type strain K22T.</title>
        <authorList>
            <person name="Lee K.C.Y."/>
            <person name="Power J.F."/>
            <person name="Dunfield P.F."/>
            <person name="Morgan X.C."/>
            <person name="Huttenhower C."/>
            <person name="Stott M.B."/>
        </authorList>
    </citation>
    <scope>NUCLEOTIDE SEQUENCE [LARGE SCALE GENOMIC DNA]</scope>
    <source>
        <strain evidence="3 4">K22</strain>
    </source>
</reference>
<dbReference type="InterPro" id="IPR013424">
    <property type="entry name" value="Ice-binding_C"/>
</dbReference>
<dbReference type="Proteomes" id="UP000031518">
    <property type="component" value="Unassembled WGS sequence"/>
</dbReference>
<evidence type="ECO:0000313" key="4">
    <source>
        <dbReference type="Proteomes" id="UP000031518"/>
    </source>
</evidence>
<dbReference type="STRING" id="454194.PYK22_01713"/>
<dbReference type="RefSeq" id="WP_211197651.1">
    <property type="nucleotide sequence ID" value="NZ_CBXV010000006.1"/>
</dbReference>
<feature type="compositionally biased region" description="Polar residues" evidence="1">
    <location>
        <begin position="48"/>
        <end position="68"/>
    </location>
</feature>
<accession>A0A0B6WY94</accession>
<reference evidence="3 4" key="1">
    <citation type="submission" date="2013-12" db="EMBL/GenBank/DDBJ databases">
        <authorList>
            <person name="Stott M."/>
        </authorList>
    </citation>
    <scope>NUCLEOTIDE SEQUENCE [LARGE SCALE GENOMIC DNA]</scope>
    <source>
        <strain evidence="3 4">K22</strain>
    </source>
</reference>
<dbReference type="EMBL" id="CBXV010000006">
    <property type="protein sequence ID" value="CDM65707.1"/>
    <property type="molecule type" value="Genomic_DNA"/>
</dbReference>
<protein>
    <submittedName>
        <fullName evidence="3">PEP-CTERM putative exosortase interaction domain-containing protein</fullName>
    </submittedName>
</protein>
<gene>
    <name evidence="3" type="ORF">PYK22_01713</name>
</gene>
<name>A0A0B6WY94_9BACT</name>
<feature type="chain" id="PRO_5002123053" evidence="2">
    <location>
        <begin position="20"/>
        <end position="187"/>
    </location>
</feature>
<dbReference type="NCBIfam" id="TIGR02595">
    <property type="entry name" value="PEP_CTERM"/>
    <property type="match status" value="1"/>
</dbReference>
<feature type="region of interest" description="Disordered" evidence="1">
    <location>
        <begin position="41"/>
        <end position="70"/>
    </location>
</feature>
<keyword evidence="4" id="KW-1185">Reference proteome</keyword>